<reference evidence="4" key="1">
    <citation type="submission" date="2023-03" db="EMBL/GenBank/DDBJ databases">
        <title>Massive genome expansion in bonnet fungi (Mycena s.s.) driven by repeated elements and novel gene families across ecological guilds.</title>
        <authorList>
            <consortium name="Lawrence Berkeley National Laboratory"/>
            <person name="Harder C.B."/>
            <person name="Miyauchi S."/>
            <person name="Viragh M."/>
            <person name="Kuo A."/>
            <person name="Thoen E."/>
            <person name="Andreopoulos B."/>
            <person name="Lu D."/>
            <person name="Skrede I."/>
            <person name="Drula E."/>
            <person name="Henrissat B."/>
            <person name="Morin E."/>
            <person name="Kohler A."/>
            <person name="Barry K."/>
            <person name="LaButti K."/>
            <person name="Morin E."/>
            <person name="Salamov A."/>
            <person name="Lipzen A."/>
            <person name="Mereny Z."/>
            <person name="Hegedus B."/>
            <person name="Baldrian P."/>
            <person name="Stursova M."/>
            <person name="Weitz H."/>
            <person name="Taylor A."/>
            <person name="Grigoriev I.V."/>
            <person name="Nagy L.G."/>
            <person name="Martin F."/>
            <person name="Kauserud H."/>
        </authorList>
    </citation>
    <scope>NUCLEOTIDE SEQUENCE</scope>
    <source>
        <strain evidence="4">9284</strain>
    </source>
</reference>
<evidence type="ECO:0000256" key="1">
    <source>
        <dbReference type="SAM" id="MobiDB-lite"/>
    </source>
</evidence>
<sequence length="704" mass="77711">MAALSNHHALVTFLALTTIIFSISKIADAKDRKDRNLAKTAHLAKAKSVLARQIHLEKTANILGKQPGGFMKTLKRHGKQWAMGPREEGYWGVMNSRSCRDSLAGLAREYGMTAGRKSSIGSGRVASGRTCNETVAVVPGDDDWRQLLEGGDGQGGGVMSGAGGAFSCFDETPAETLAEFRVCPRSDCGSDRWAWGQEANGRLKASDAVDDDWEGEGGMVGVEEEKLLNTSRAPTRPLTATAVALTAVMGGRTGPTRPSGHVARPQNGRVGSALDDGGQRRRPPSVTPISTGIHWLMMDCGGFWKYFTQWNPLEAVGNQQEGTGYITLNPSFTQMDQPGVWGGRLVNLNSLGNNDNQRPPVSIGSHRWPPATLLAAGILLKITDWYSGSLQKCSSGPSGRLPMTQLAENPSLPVMARRRPGTGTPSAKEPDPDPAVKIITLLAIVGHSLGLLLVFAQRRAVAFISRHRANFLRYLRNTWVEAITALITGSLYTFHSSLSWVPWMHYYFICRDGYLPSLWNIRRAMVLSLDSIPLESVFMIVTPVAIHALAMCLCNLSFAHVWFPLAARTIARDVDRLALTLILGGSAFGTAVWYCHALFCFWGMEQKSMGDDVKYWLGDLEMQMFSSAEARAEIWDFWRLSRERHKTWRITQSKEAFKIMRLLWMTAWSTWEALPWAQKFSLSHPPPPSMSTSTLCPWWIALDF</sequence>
<accession>A0AAD7F8D6</accession>
<keyword evidence="3" id="KW-0732">Signal</keyword>
<proteinExistence type="predicted"/>
<gene>
    <name evidence="4" type="ORF">FB45DRAFT_880169</name>
</gene>
<name>A0AAD7F8D6_9AGAR</name>
<organism evidence="4 5">
    <name type="scientific">Roridomyces roridus</name>
    <dbReference type="NCBI Taxonomy" id="1738132"/>
    <lineage>
        <taxon>Eukaryota</taxon>
        <taxon>Fungi</taxon>
        <taxon>Dikarya</taxon>
        <taxon>Basidiomycota</taxon>
        <taxon>Agaricomycotina</taxon>
        <taxon>Agaricomycetes</taxon>
        <taxon>Agaricomycetidae</taxon>
        <taxon>Agaricales</taxon>
        <taxon>Marasmiineae</taxon>
        <taxon>Mycenaceae</taxon>
        <taxon>Roridomyces</taxon>
    </lineage>
</organism>
<evidence type="ECO:0000256" key="2">
    <source>
        <dbReference type="SAM" id="Phobius"/>
    </source>
</evidence>
<feature type="transmembrane region" description="Helical" evidence="2">
    <location>
        <begin position="577"/>
        <end position="604"/>
    </location>
</feature>
<protein>
    <submittedName>
        <fullName evidence="4">Uncharacterized protein</fullName>
    </submittedName>
</protein>
<keyword evidence="2" id="KW-1133">Transmembrane helix</keyword>
<evidence type="ECO:0000256" key="3">
    <source>
        <dbReference type="SAM" id="SignalP"/>
    </source>
</evidence>
<evidence type="ECO:0000313" key="5">
    <source>
        <dbReference type="Proteomes" id="UP001221142"/>
    </source>
</evidence>
<feature type="transmembrane region" description="Helical" evidence="2">
    <location>
        <begin position="435"/>
        <end position="456"/>
    </location>
</feature>
<dbReference type="EMBL" id="JARKIF010000091">
    <property type="protein sequence ID" value="KAJ7604781.1"/>
    <property type="molecule type" value="Genomic_DNA"/>
</dbReference>
<feature type="signal peptide" evidence="3">
    <location>
        <begin position="1"/>
        <end position="29"/>
    </location>
</feature>
<feature type="transmembrane region" description="Helical" evidence="2">
    <location>
        <begin position="477"/>
        <end position="495"/>
    </location>
</feature>
<comment type="caution">
    <text evidence="4">The sequence shown here is derived from an EMBL/GenBank/DDBJ whole genome shotgun (WGS) entry which is preliminary data.</text>
</comment>
<feature type="transmembrane region" description="Helical" evidence="2">
    <location>
        <begin position="537"/>
        <end position="565"/>
    </location>
</feature>
<dbReference type="AlphaFoldDB" id="A0AAD7F8D6"/>
<evidence type="ECO:0000313" key="4">
    <source>
        <dbReference type="EMBL" id="KAJ7604781.1"/>
    </source>
</evidence>
<keyword evidence="2" id="KW-0472">Membrane</keyword>
<dbReference type="Proteomes" id="UP001221142">
    <property type="component" value="Unassembled WGS sequence"/>
</dbReference>
<feature type="chain" id="PRO_5042028413" evidence="3">
    <location>
        <begin position="30"/>
        <end position="704"/>
    </location>
</feature>
<keyword evidence="2" id="KW-0812">Transmembrane</keyword>
<keyword evidence="5" id="KW-1185">Reference proteome</keyword>
<feature type="region of interest" description="Disordered" evidence="1">
    <location>
        <begin position="251"/>
        <end position="287"/>
    </location>
</feature>